<dbReference type="NCBIfam" id="NF006549">
    <property type="entry name" value="PRK09045.1"/>
    <property type="match status" value="1"/>
</dbReference>
<dbReference type="OrthoDB" id="9787621at2"/>
<dbReference type="Proteomes" id="UP000199058">
    <property type="component" value="Unassembled WGS sequence"/>
</dbReference>
<dbReference type="Gene3D" id="3.20.20.140">
    <property type="entry name" value="Metal-dependent hydrolases"/>
    <property type="match status" value="1"/>
</dbReference>
<dbReference type="InterPro" id="IPR032466">
    <property type="entry name" value="Metal_Hydrolase"/>
</dbReference>
<keyword evidence="7" id="KW-1185">Reference proteome</keyword>
<keyword evidence="2" id="KW-0479">Metal-binding</keyword>
<name>A0A1I1ENI7_9GAMM</name>
<evidence type="ECO:0000313" key="7">
    <source>
        <dbReference type="Proteomes" id="UP000199058"/>
    </source>
</evidence>
<comment type="similarity">
    <text evidence="1">Belongs to the metallo-dependent hydrolases superfamily. ATZ/TRZ family.</text>
</comment>
<dbReference type="InterPro" id="IPR050287">
    <property type="entry name" value="MTA/SAH_deaminase"/>
</dbReference>
<gene>
    <name evidence="6" type="ORF">SAMN05660443_0607</name>
</gene>
<dbReference type="CDD" id="cd01298">
    <property type="entry name" value="ATZ_TRZ_like"/>
    <property type="match status" value="1"/>
</dbReference>
<dbReference type="FunFam" id="3.20.20.140:FF:000014">
    <property type="entry name" value="5-methylthioadenosine/S-adenosylhomocysteine deaminase"/>
    <property type="match status" value="1"/>
</dbReference>
<dbReference type="GO" id="GO:0046872">
    <property type="term" value="F:metal ion binding"/>
    <property type="evidence" value="ECO:0007669"/>
    <property type="project" value="UniProtKB-KW"/>
</dbReference>
<evidence type="ECO:0000256" key="4">
    <source>
        <dbReference type="ARBA" id="ARBA00022833"/>
    </source>
</evidence>
<evidence type="ECO:0000313" key="6">
    <source>
        <dbReference type="EMBL" id="SFB86480.1"/>
    </source>
</evidence>
<dbReference type="PANTHER" id="PTHR43794:SF11">
    <property type="entry name" value="AMIDOHYDROLASE-RELATED DOMAIN-CONTAINING PROTEIN"/>
    <property type="match status" value="1"/>
</dbReference>
<dbReference type="STRING" id="1122252.SAMN05660443_0607"/>
<organism evidence="6 7">
    <name type="scientific">Marinospirillum celere</name>
    <dbReference type="NCBI Taxonomy" id="1122252"/>
    <lineage>
        <taxon>Bacteria</taxon>
        <taxon>Pseudomonadati</taxon>
        <taxon>Pseudomonadota</taxon>
        <taxon>Gammaproteobacteria</taxon>
        <taxon>Oceanospirillales</taxon>
        <taxon>Oceanospirillaceae</taxon>
        <taxon>Marinospirillum</taxon>
    </lineage>
</organism>
<evidence type="ECO:0000256" key="3">
    <source>
        <dbReference type="ARBA" id="ARBA00022801"/>
    </source>
</evidence>
<evidence type="ECO:0000256" key="2">
    <source>
        <dbReference type="ARBA" id="ARBA00022723"/>
    </source>
</evidence>
<dbReference type="SUPFAM" id="SSF51556">
    <property type="entry name" value="Metallo-dependent hydrolases"/>
    <property type="match status" value="1"/>
</dbReference>
<keyword evidence="3" id="KW-0378">Hydrolase</keyword>
<dbReference type="Pfam" id="PF01979">
    <property type="entry name" value="Amidohydro_1"/>
    <property type="match status" value="1"/>
</dbReference>
<dbReference type="EMBL" id="FOLH01000001">
    <property type="protein sequence ID" value="SFB86480.1"/>
    <property type="molecule type" value="Genomic_DNA"/>
</dbReference>
<dbReference type="RefSeq" id="WP_091958936.1">
    <property type="nucleotide sequence ID" value="NZ_FOLH01000001.1"/>
</dbReference>
<dbReference type="InterPro" id="IPR006680">
    <property type="entry name" value="Amidohydro-rel"/>
</dbReference>
<proteinExistence type="inferred from homology"/>
<dbReference type="PANTHER" id="PTHR43794">
    <property type="entry name" value="AMINOHYDROLASE SSNA-RELATED"/>
    <property type="match status" value="1"/>
</dbReference>
<accession>A0A1I1ENI7</accession>
<evidence type="ECO:0000256" key="1">
    <source>
        <dbReference type="ARBA" id="ARBA00006745"/>
    </source>
</evidence>
<dbReference type="GO" id="GO:0016814">
    <property type="term" value="F:hydrolase activity, acting on carbon-nitrogen (but not peptide) bonds, in cyclic amidines"/>
    <property type="evidence" value="ECO:0007669"/>
    <property type="project" value="UniProtKB-ARBA"/>
</dbReference>
<feature type="domain" description="Amidohydrolase-related" evidence="5">
    <location>
        <begin position="71"/>
        <end position="418"/>
    </location>
</feature>
<dbReference type="Gene3D" id="2.30.40.10">
    <property type="entry name" value="Urease, subunit C, domain 1"/>
    <property type="match status" value="1"/>
</dbReference>
<sequence length="456" mass="50366">MPKTAKDTADQLLFPQWLLTLDTQAKDQGLEPKENQAVVLSGTKIIDILPQKQALLAYPHLQPQHLQQQLLMPGLHNMHGHAAMSLFRGLADDLPLMTWLEEHIWPAEGRHVSDEFVRSGTRLAIAEMLLSGTSCFSDMYFFPEVAAEVAQEMGMRIQVCAPIIDFPNPWSENPDQALDKIQALHSKHQDSDLVEVAFGPHAPYTVSDPTLKKLVEINQKLGLRLQMHVHETAFEVDKAVEDNGIRPLQRLDKLGLLDSNFMAVHLTQLNAEDIQLLAARGVTAVHCPQSNLKLASGFSPIERMRQAGISVCLGTDGAASNNDLDLWAEMQTAALLAKAVDQNAAAVPAGYTLQMATVMGGQALSSQPYSGQLRKGFAADLCSLKLDTPDCWPSHHLISQLVYGRMADKVHQVWVAGQQKVSEGRLLGVDLQQLEDEAKYWQNRIQASFQSQDTQA</sequence>
<keyword evidence="4" id="KW-0862">Zinc</keyword>
<reference evidence="6 7" key="1">
    <citation type="submission" date="2016-10" db="EMBL/GenBank/DDBJ databases">
        <authorList>
            <person name="de Groot N.N."/>
        </authorList>
    </citation>
    <scope>NUCLEOTIDE SEQUENCE [LARGE SCALE GENOMIC DNA]</scope>
    <source>
        <strain evidence="6 7">DSM 18438</strain>
    </source>
</reference>
<protein>
    <submittedName>
        <fullName evidence="6">Cytosine/adenosine deaminase</fullName>
    </submittedName>
</protein>
<dbReference type="AlphaFoldDB" id="A0A1I1ENI7"/>
<dbReference type="InterPro" id="IPR011059">
    <property type="entry name" value="Metal-dep_hydrolase_composite"/>
</dbReference>
<dbReference type="SUPFAM" id="SSF51338">
    <property type="entry name" value="Composite domain of metallo-dependent hydrolases"/>
    <property type="match status" value="1"/>
</dbReference>
<evidence type="ECO:0000259" key="5">
    <source>
        <dbReference type="Pfam" id="PF01979"/>
    </source>
</evidence>
<dbReference type="GO" id="GO:0019239">
    <property type="term" value="F:deaminase activity"/>
    <property type="evidence" value="ECO:0007669"/>
    <property type="project" value="UniProtKB-ARBA"/>
</dbReference>